<proteinExistence type="predicted"/>
<reference evidence="2 3" key="1">
    <citation type="submission" date="2024-01" db="EMBL/GenBank/DDBJ databases">
        <title>A draft genome for the cacao thread blight pathogen Marasmiellus scandens.</title>
        <authorList>
            <person name="Baruah I.K."/>
            <person name="Leung J."/>
            <person name="Bukari Y."/>
            <person name="Amoako-Attah I."/>
            <person name="Meinhardt L.W."/>
            <person name="Bailey B.A."/>
            <person name="Cohen S.P."/>
        </authorList>
    </citation>
    <scope>NUCLEOTIDE SEQUENCE [LARGE SCALE GENOMIC DNA]</scope>
    <source>
        <strain evidence="2 3">GH-19</strain>
    </source>
</reference>
<evidence type="ECO:0000256" key="1">
    <source>
        <dbReference type="SAM" id="MobiDB-lite"/>
    </source>
</evidence>
<name>A0ABR1JJG7_9AGAR</name>
<comment type="caution">
    <text evidence="2">The sequence shown here is derived from an EMBL/GenBank/DDBJ whole genome shotgun (WGS) entry which is preliminary data.</text>
</comment>
<dbReference type="EMBL" id="JBANRG010000013">
    <property type="protein sequence ID" value="KAK7461535.1"/>
    <property type="molecule type" value="Genomic_DNA"/>
</dbReference>
<gene>
    <name evidence="2" type="ORF">VKT23_008709</name>
</gene>
<organism evidence="2 3">
    <name type="scientific">Marasmiellus scandens</name>
    <dbReference type="NCBI Taxonomy" id="2682957"/>
    <lineage>
        <taxon>Eukaryota</taxon>
        <taxon>Fungi</taxon>
        <taxon>Dikarya</taxon>
        <taxon>Basidiomycota</taxon>
        <taxon>Agaricomycotina</taxon>
        <taxon>Agaricomycetes</taxon>
        <taxon>Agaricomycetidae</taxon>
        <taxon>Agaricales</taxon>
        <taxon>Marasmiineae</taxon>
        <taxon>Omphalotaceae</taxon>
        <taxon>Marasmiellus</taxon>
    </lineage>
</organism>
<sequence length="144" mass="16324">MELWVLKEVMGNEDRYRRCREILFKASEQLEECLAGYCVAKISITSWAHRSDGDDANRHYTIRAYGLAGDLVGSIHVGDELEYVLWFEERKEKKGKKAGKGKRGKKGKKGKKGNQSKAGTKFDSTKHVFVSEAFSSRSCLPLDF</sequence>
<feature type="compositionally biased region" description="Basic residues" evidence="1">
    <location>
        <begin position="93"/>
        <end position="114"/>
    </location>
</feature>
<evidence type="ECO:0000313" key="2">
    <source>
        <dbReference type="EMBL" id="KAK7461535.1"/>
    </source>
</evidence>
<keyword evidence="3" id="KW-1185">Reference proteome</keyword>
<accession>A0ABR1JJG7</accession>
<evidence type="ECO:0000313" key="3">
    <source>
        <dbReference type="Proteomes" id="UP001498398"/>
    </source>
</evidence>
<dbReference type="Proteomes" id="UP001498398">
    <property type="component" value="Unassembled WGS sequence"/>
</dbReference>
<feature type="region of interest" description="Disordered" evidence="1">
    <location>
        <begin position="92"/>
        <end position="120"/>
    </location>
</feature>
<protein>
    <submittedName>
        <fullName evidence="2">Uncharacterized protein</fullName>
    </submittedName>
</protein>